<name>A0A132B5X5_MOLSC</name>
<dbReference type="RefSeq" id="XP_018062096.1">
    <property type="nucleotide sequence ID" value="XM_018220831.1"/>
</dbReference>
<feature type="compositionally biased region" description="Basic and acidic residues" evidence="1">
    <location>
        <begin position="40"/>
        <end position="54"/>
    </location>
</feature>
<dbReference type="OrthoDB" id="5342924at2759"/>
<keyword evidence="2" id="KW-0472">Membrane</keyword>
<feature type="compositionally biased region" description="Low complexity" evidence="1">
    <location>
        <begin position="1"/>
        <end position="20"/>
    </location>
</feature>
<feature type="region of interest" description="Disordered" evidence="1">
    <location>
        <begin position="1"/>
        <end position="77"/>
    </location>
</feature>
<accession>A0A132B5X5</accession>
<organism evidence="3 4">
    <name type="scientific">Mollisia scopiformis</name>
    <name type="common">Conifer needle endophyte fungus</name>
    <name type="synonym">Phialocephala scopiformis</name>
    <dbReference type="NCBI Taxonomy" id="149040"/>
    <lineage>
        <taxon>Eukaryota</taxon>
        <taxon>Fungi</taxon>
        <taxon>Dikarya</taxon>
        <taxon>Ascomycota</taxon>
        <taxon>Pezizomycotina</taxon>
        <taxon>Leotiomycetes</taxon>
        <taxon>Helotiales</taxon>
        <taxon>Mollisiaceae</taxon>
        <taxon>Mollisia</taxon>
    </lineage>
</organism>
<keyword evidence="2" id="KW-1133">Transmembrane helix</keyword>
<feature type="compositionally biased region" description="Polar residues" evidence="1">
    <location>
        <begin position="66"/>
        <end position="77"/>
    </location>
</feature>
<dbReference type="AlphaFoldDB" id="A0A132B5X5"/>
<evidence type="ECO:0000313" key="4">
    <source>
        <dbReference type="Proteomes" id="UP000070700"/>
    </source>
</evidence>
<feature type="transmembrane region" description="Helical" evidence="2">
    <location>
        <begin position="134"/>
        <end position="152"/>
    </location>
</feature>
<evidence type="ECO:0000313" key="3">
    <source>
        <dbReference type="EMBL" id="KUJ07741.1"/>
    </source>
</evidence>
<evidence type="ECO:0000256" key="2">
    <source>
        <dbReference type="SAM" id="Phobius"/>
    </source>
</evidence>
<gene>
    <name evidence="3" type="ORF">LY89DRAFT_742513</name>
</gene>
<keyword evidence="4" id="KW-1185">Reference proteome</keyword>
<proteinExistence type="predicted"/>
<dbReference type="KEGG" id="psco:LY89DRAFT_742513"/>
<reference evidence="3 4" key="1">
    <citation type="submission" date="2015-10" db="EMBL/GenBank/DDBJ databases">
        <title>Full genome of DAOMC 229536 Phialocephala scopiformis, a fungal endophyte of spruce producing the potent anti-insectan compound rugulosin.</title>
        <authorList>
            <consortium name="DOE Joint Genome Institute"/>
            <person name="Walker A.K."/>
            <person name="Frasz S.L."/>
            <person name="Seifert K.A."/>
            <person name="Miller J.D."/>
            <person name="Mondo S.J."/>
            <person name="Labutti K."/>
            <person name="Lipzen A."/>
            <person name="Dockter R."/>
            <person name="Kennedy M."/>
            <person name="Grigoriev I.V."/>
            <person name="Spatafora J.W."/>
        </authorList>
    </citation>
    <scope>NUCLEOTIDE SEQUENCE [LARGE SCALE GENOMIC DNA]</scope>
    <source>
        <strain evidence="3 4">CBS 120377</strain>
    </source>
</reference>
<feature type="transmembrane region" description="Helical" evidence="2">
    <location>
        <begin position="255"/>
        <end position="278"/>
    </location>
</feature>
<dbReference type="Proteomes" id="UP000070700">
    <property type="component" value="Unassembled WGS sequence"/>
</dbReference>
<dbReference type="EMBL" id="KQ947438">
    <property type="protein sequence ID" value="KUJ07741.1"/>
    <property type="molecule type" value="Genomic_DNA"/>
</dbReference>
<feature type="transmembrane region" description="Helical" evidence="2">
    <location>
        <begin position="738"/>
        <end position="762"/>
    </location>
</feature>
<keyword evidence="2" id="KW-0812">Transmembrane</keyword>
<sequence length="843" mass="93140">MSEPRTSSVVSRSNSISTHSPIQDLHEADLIDQATTSESNHQEPETFTSDEHPPTNRWSSIEEDNSSTAFGSTTVPSHNGDLAEECLNDKGAAVHVAGHHLQQSSALEDALEAPHEVAKKKSIRQALVDSWKKLLPHMLAIVVTAAVVQLSFRNVYWMDLKAPHENISPGLTQSGALNFLQLAAKLHELLILASISSIVLYAVQSHLTGPSGLPLVMVANSFELTSGQFLRRKSFWTVPWSVDVTTGKKFFYLKFWLLSLLAAALVVLSGPSSAIAVIPTLNYFEISEPFRSPVLPYFIFNRSTDLWPTTLSSGSLNSPTSGNNCTDPYSIHMAVCPSSGFSETLQWSNYLYDEDTDQGSNITYTDYGDDTRRVVTTKSCNRTVDGRASAVGLPAWVSDAFTTYWNFAAENFEGEVLDATEPRLDLEINILAPRVEVLCQGYVDEEANGPDLLPPMVLPTWSNSSQFPVPDWTFRYPRLLNATNVTMYEVPQDGPEAPSLAVIVTIPMVLGEVGNGSNITWFQTTTTYACSIYSQWIPVTAWYEPHTNDQVEYSIDTDLGDTCLDVPANVHFSKSPINTTISQDYANGINQPMDYQDGPIPAVLALLYQFVYSDVHVENSAEFVFPVRDANDVETVEDGARARGKFISTILASVVTDGLARIAGDARYPYSSSMFLMPNRSSDGELEGKFPHWSVLDGEIITLNTTDENEVNNWVKIDFSFSRYGYGYMWSGSRTAQFGISVLLVHVAVALIHTLMVLIGILGRRKTMHRAWESIPEMFVLAMNSKPNEKLQETCSSDGTIKSWKEAVAVRESEQGKLEIVVGRHDIEVTAPPRRGTGFSSLF</sequence>
<protein>
    <submittedName>
        <fullName evidence="3">Uncharacterized protein</fullName>
    </submittedName>
</protein>
<evidence type="ECO:0000256" key="1">
    <source>
        <dbReference type="SAM" id="MobiDB-lite"/>
    </source>
</evidence>
<dbReference type="InParanoid" id="A0A132B5X5"/>
<dbReference type="GeneID" id="28830557"/>